<proteinExistence type="predicted"/>
<dbReference type="InterPro" id="IPR027417">
    <property type="entry name" value="P-loop_NTPase"/>
</dbReference>
<evidence type="ECO:0000313" key="3">
    <source>
        <dbReference type="Proteomes" id="UP000683360"/>
    </source>
</evidence>
<feature type="region of interest" description="Disordered" evidence="1">
    <location>
        <begin position="280"/>
        <end position="310"/>
    </location>
</feature>
<dbReference type="SUPFAM" id="SSF52540">
    <property type="entry name" value="P-loop containing nucleoside triphosphate hydrolases"/>
    <property type="match status" value="1"/>
</dbReference>
<dbReference type="AlphaFoldDB" id="A0A8S3SLG5"/>
<dbReference type="EC" id="3.6.4.12" evidence="2"/>
<dbReference type="OrthoDB" id="416437at2759"/>
<dbReference type="InterPro" id="IPR051055">
    <property type="entry name" value="PIF1_helicase"/>
</dbReference>
<name>A0A8S3SLG5_MYTED</name>
<keyword evidence="2" id="KW-0378">Hydrolase</keyword>
<evidence type="ECO:0000313" key="2">
    <source>
        <dbReference type="EMBL" id="CAG2222035.1"/>
    </source>
</evidence>
<accession>A0A8S3SLG5</accession>
<keyword evidence="3" id="KW-1185">Reference proteome</keyword>
<comment type="caution">
    <text evidence="2">The sequence shown here is derived from an EMBL/GenBank/DDBJ whole genome shotgun (WGS) entry which is preliminary data.</text>
</comment>
<dbReference type="GO" id="GO:0003678">
    <property type="term" value="F:DNA helicase activity"/>
    <property type="evidence" value="ECO:0007669"/>
    <property type="project" value="UniProtKB-EC"/>
</dbReference>
<dbReference type="GO" id="GO:0016787">
    <property type="term" value="F:hydrolase activity"/>
    <property type="evidence" value="ECO:0007669"/>
    <property type="project" value="UniProtKB-KW"/>
</dbReference>
<gene>
    <name evidence="2" type="ORF">MEDL_35407</name>
</gene>
<reference evidence="2" key="1">
    <citation type="submission" date="2021-03" db="EMBL/GenBank/DDBJ databases">
        <authorList>
            <person name="Bekaert M."/>
        </authorList>
    </citation>
    <scope>NUCLEOTIDE SEQUENCE</scope>
</reference>
<sequence length="373" mass="42345">MLIIYFVAQNAVPSNASKIIKNSEHLDKDITHIFKWKEEMPVFRSVLVYFYKTTTKMTTHHTWLVRSSQQSTQHTDALPDIGLQHASINKSIAIEPICTEFYYKGRAIILHQFPLIPAWASTIHIVQGDTLDRAAISIGTKKFGNGVSYVALSQVKSLDGLYLTNFCAQKMLLTVLDIKTMEEIPPCLSTKLTVLSVSELETANDRKRFYAVLADSLGAISATVYNEKDHGKFIEGFAVTLMNVLCKNGCYYKDRSSNVPGCCSDERGEEQCTKTTRQLENEDQCELNRGEELHDDTKHSHEQDEKTKSSTDIRSCLRIVVHARINKNGSVMLHSKNKTGVEYIKDVDEAVTYIEEWMKWQRENNEESDFSIA</sequence>
<protein>
    <submittedName>
        <fullName evidence="2">PIF1</fullName>
        <ecNumber evidence="2">3.6.4.12</ecNumber>
    </submittedName>
</protein>
<dbReference type="PANTHER" id="PTHR47642">
    <property type="entry name" value="ATP-DEPENDENT DNA HELICASE"/>
    <property type="match status" value="1"/>
</dbReference>
<evidence type="ECO:0000256" key="1">
    <source>
        <dbReference type="SAM" id="MobiDB-lite"/>
    </source>
</evidence>
<dbReference type="EMBL" id="CAJPWZ010001721">
    <property type="protein sequence ID" value="CAG2222035.1"/>
    <property type="molecule type" value="Genomic_DNA"/>
</dbReference>
<organism evidence="2 3">
    <name type="scientific">Mytilus edulis</name>
    <name type="common">Blue mussel</name>
    <dbReference type="NCBI Taxonomy" id="6550"/>
    <lineage>
        <taxon>Eukaryota</taxon>
        <taxon>Metazoa</taxon>
        <taxon>Spiralia</taxon>
        <taxon>Lophotrochozoa</taxon>
        <taxon>Mollusca</taxon>
        <taxon>Bivalvia</taxon>
        <taxon>Autobranchia</taxon>
        <taxon>Pteriomorphia</taxon>
        <taxon>Mytilida</taxon>
        <taxon>Mytiloidea</taxon>
        <taxon>Mytilidae</taxon>
        <taxon>Mytilinae</taxon>
        <taxon>Mytilus</taxon>
    </lineage>
</organism>
<dbReference type="Proteomes" id="UP000683360">
    <property type="component" value="Unassembled WGS sequence"/>
</dbReference>